<dbReference type="InterPro" id="IPR036812">
    <property type="entry name" value="NAD(P)_OxRdtase_dom_sf"/>
</dbReference>
<gene>
    <name evidence="3" type="primary">PLR1_1</name>
    <name evidence="3" type="ORF">VE01_00430</name>
</gene>
<dbReference type="CDD" id="cd19077">
    <property type="entry name" value="AKR_AKR8A1-2"/>
    <property type="match status" value="1"/>
</dbReference>
<dbReference type="Proteomes" id="UP000091956">
    <property type="component" value="Unassembled WGS sequence"/>
</dbReference>
<sequence>MVKIQGKEVGETGYGLMGFTMPQKLIEHEQAFQAMKAALEAGATFWNGGDFYGTPDYNSLHLVAAYFTKYPEDADKVVLSIKSGFKTGFEIDGSPEYVRNRVNNANKILAGTKKIDIFEYARVPTNVDFFSVTLKELQKCVEEGLIGGIGISEVTAATIKKSAAVTKIDAVEVELSLWSTDILTNGVVEACSEANIPVIAYSPLGRGMLTGQIKSADDIPEGDFRRRFPRFQPENFHHNIELVQRLEEVSKRSGCTPGQLAIAWVRQAGKTVKGSPQILPIPGATKKERVDENCKTVTLDKTALADIEKILAEVTIVGARYPAQVPIEG</sequence>
<dbReference type="AlphaFoldDB" id="A0A2P2SXZ5"/>
<dbReference type="GeneID" id="28833816"/>
<accession>A0A2P2SXZ5</accession>
<evidence type="ECO:0000256" key="1">
    <source>
        <dbReference type="ARBA" id="ARBA00023002"/>
    </source>
</evidence>
<dbReference type="PANTHER" id="PTHR43625:SF78">
    <property type="entry name" value="PYRIDOXAL REDUCTASE-RELATED"/>
    <property type="match status" value="1"/>
</dbReference>
<dbReference type="RefSeq" id="XP_018135460.1">
    <property type="nucleotide sequence ID" value="XM_018269961.2"/>
</dbReference>
<evidence type="ECO:0000313" key="3">
    <source>
        <dbReference type="EMBL" id="OBU01728.1"/>
    </source>
</evidence>
<dbReference type="InterPro" id="IPR023210">
    <property type="entry name" value="NADP_OxRdtase_dom"/>
</dbReference>
<dbReference type="STRING" id="342668.A0A2P2SXZ5"/>
<keyword evidence="1" id="KW-0560">Oxidoreductase</keyword>
<dbReference type="GO" id="GO:0016491">
    <property type="term" value="F:oxidoreductase activity"/>
    <property type="evidence" value="ECO:0007669"/>
    <property type="project" value="UniProtKB-KW"/>
</dbReference>
<dbReference type="OrthoDB" id="37537at2759"/>
<feature type="domain" description="NADP-dependent oxidoreductase" evidence="2">
    <location>
        <begin position="13"/>
        <end position="311"/>
    </location>
</feature>
<dbReference type="PANTHER" id="PTHR43625">
    <property type="entry name" value="AFLATOXIN B1 ALDEHYDE REDUCTASE"/>
    <property type="match status" value="1"/>
</dbReference>
<reference evidence="4" key="2">
    <citation type="journal article" date="2018" name="Nat. Commun.">
        <title>Extreme sensitivity to ultraviolet light in the fungal pathogen causing white-nose syndrome of bats.</title>
        <authorList>
            <person name="Palmer J.M."/>
            <person name="Drees K.P."/>
            <person name="Foster J.T."/>
            <person name="Lindner D.L."/>
        </authorList>
    </citation>
    <scope>NUCLEOTIDE SEQUENCE [LARGE SCALE GENOMIC DNA]</scope>
    <source>
        <strain evidence="4">UAMH 10579</strain>
    </source>
</reference>
<evidence type="ECO:0000313" key="4">
    <source>
        <dbReference type="Proteomes" id="UP000091956"/>
    </source>
</evidence>
<name>A0A2P2SXZ5_9PEZI</name>
<dbReference type="EMBL" id="KV460206">
    <property type="protein sequence ID" value="OBU01728.1"/>
    <property type="molecule type" value="Genomic_DNA"/>
</dbReference>
<dbReference type="Gene3D" id="3.20.20.100">
    <property type="entry name" value="NADP-dependent oxidoreductase domain"/>
    <property type="match status" value="1"/>
</dbReference>
<protein>
    <submittedName>
        <fullName evidence="3">Pyridoxine 4-dehydrogenase</fullName>
    </submittedName>
</protein>
<dbReference type="InterPro" id="IPR050791">
    <property type="entry name" value="Aldo-Keto_reductase"/>
</dbReference>
<dbReference type="Pfam" id="PF00248">
    <property type="entry name" value="Aldo_ket_red"/>
    <property type="match status" value="1"/>
</dbReference>
<dbReference type="SUPFAM" id="SSF51430">
    <property type="entry name" value="NAD(P)-linked oxidoreductase"/>
    <property type="match status" value="1"/>
</dbReference>
<organism evidence="3 4">
    <name type="scientific">Pseudogymnoascus verrucosus</name>
    <dbReference type="NCBI Taxonomy" id="342668"/>
    <lineage>
        <taxon>Eukaryota</taxon>
        <taxon>Fungi</taxon>
        <taxon>Dikarya</taxon>
        <taxon>Ascomycota</taxon>
        <taxon>Pezizomycotina</taxon>
        <taxon>Leotiomycetes</taxon>
        <taxon>Thelebolales</taxon>
        <taxon>Thelebolaceae</taxon>
        <taxon>Pseudogymnoascus</taxon>
    </lineage>
</organism>
<evidence type="ECO:0000259" key="2">
    <source>
        <dbReference type="Pfam" id="PF00248"/>
    </source>
</evidence>
<proteinExistence type="predicted"/>
<reference evidence="3 4" key="1">
    <citation type="submission" date="2016-03" db="EMBL/GenBank/DDBJ databases">
        <title>Comparative genomics of Pseudogymnoascus destructans, the fungus causing white-nose syndrome of bats.</title>
        <authorList>
            <person name="Palmer J.M."/>
            <person name="Drees K.P."/>
            <person name="Foster J.T."/>
            <person name="Lindner D.L."/>
        </authorList>
    </citation>
    <scope>NUCLEOTIDE SEQUENCE [LARGE SCALE GENOMIC DNA]</scope>
    <source>
        <strain evidence="3 4">UAMH 10579</strain>
    </source>
</reference>
<keyword evidence="4" id="KW-1185">Reference proteome</keyword>
<dbReference type="GO" id="GO:0005737">
    <property type="term" value="C:cytoplasm"/>
    <property type="evidence" value="ECO:0007669"/>
    <property type="project" value="TreeGrafter"/>
</dbReference>